<dbReference type="Proteomes" id="UP000247409">
    <property type="component" value="Unassembled WGS sequence"/>
</dbReference>
<dbReference type="OrthoDB" id="10545526at2759"/>
<feature type="region of interest" description="Disordered" evidence="1">
    <location>
        <begin position="185"/>
        <end position="223"/>
    </location>
</feature>
<gene>
    <name evidence="3" type="ORF">BWQ96_08846</name>
</gene>
<feature type="chain" id="PRO_5015977344" evidence="2">
    <location>
        <begin position="28"/>
        <end position="223"/>
    </location>
</feature>
<evidence type="ECO:0000256" key="1">
    <source>
        <dbReference type="SAM" id="MobiDB-lite"/>
    </source>
</evidence>
<comment type="caution">
    <text evidence="3">The sequence shown here is derived from an EMBL/GenBank/DDBJ whole genome shotgun (WGS) entry which is preliminary data.</text>
</comment>
<protein>
    <submittedName>
        <fullName evidence="3">Uncharacterized protein</fullName>
    </submittedName>
</protein>
<dbReference type="EMBL" id="NBIV01000216">
    <property type="protein sequence ID" value="PXF41465.1"/>
    <property type="molecule type" value="Genomic_DNA"/>
</dbReference>
<dbReference type="AlphaFoldDB" id="A0A2V3IHA1"/>
<proteinExistence type="predicted"/>
<name>A0A2V3IHA1_9FLOR</name>
<sequence>MVPGSQKFMPAFLLVACSGLSFFTIHAAGTQVEVSVDSGRTWIPYSEPVLEAPAFAHMRVSGGSPFIRVPSCALKGALFIQVWTDSPSANPIGMRWSSKFCNPSLSQDTDGIVVERIRAHARKPEWLSYTFEKKEHEEELKTEEKEEKSFWRRYGLYIMLFFVVALAQGIRQGLAEQRMEIEREELEKRQQRSSGSMRVVVPKRKATTVRKRALSTKTGSTPA</sequence>
<reference evidence="3 4" key="1">
    <citation type="journal article" date="2018" name="Mol. Biol. Evol.">
        <title>Analysis of the draft genome of the red seaweed Gracilariopsis chorda provides insights into genome size evolution in Rhodophyta.</title>
        <authorList>
            <person name="Lee J."/>
            <person name="Yang E.C."/>
            <person name="Graf L."/>
            <person name="Yang J.H."/>
            <person name="Qiu H."/>
            <person name="Zel Zion U."/>
            <person name="Chan C.X."/>
            <person name="Stephens T.G."/>
            <person name="Weber A.P.M."/>
            <person name="Boo G.H."/>
            <person name="Boo S.M."/>
            <person name="Kim K.M."/>
            <person name="Shin Y."/>
            <person name="Jung M."/>
            <person name="Lee S.J."/>
            <person name="Yim H.S."/>
            <person name="Lee J.H."/>
            <person name="Bhattacharya D."/>
            <person name="Yoon H.S."/>
        </authorList>
    </citation>
    <scope>NUCLEOTIDE SEQUENCE [LARGE SCALE GENOMIC DNA]</scope>
    <source>
        <strain evidence="3 4">SKKU-2015</strain>
        <tissue evidence="3">Whole body</tissue>
    </source>
</reference>
<feature type="signal peptide" evidence="2">
    <location>
        <begin position="1"/>
        <end position="27"/>
    </location>
</feature>
<keyword evidence="4" id="KW-1185">Reference proteome</keyword>
<organism evidence="3 4">
    <name type="scientific">Gracilariopsis chorda</name>
    <dbReference type="NCBI Taxonomy" id="448386"/>
    <lineage>
        <taxon>Eukaryota</taxon>
        <taxon>Rhodophyta</taxon>
        <taxon>Florideophyceae</taxon>
        <taxon>Rhodymeniophycidae</taxon>
        <taxon>Gracilariales</taxon>
        <taxon>Gracilariaceae</taxon>
        <taxon>Gracilariopsis</taxon>
    </lineage>
</organism>
<evidence type="ECO:0000256" key="2">
    <source>
        <dbReference type="SAM" id="SignalP"/>
    </source>
</evidence>
<accession>A0A2V3IHA1</accession>
<feature type="compositionally biased region" description="Basic residues" evidence="1">
    <location>
        <begin position="201"/>
        <end position="214"/>
    </location>
</feature>
<evidence type="ECO:0000313" key="4">
    <source>
        <dbReference type="Proteomes" id="UP000247409"/>
    </source>
</evidence>
<keyword evidence="2" id="KW-0732">Signal</keyword>
<evidence type="ECO:0000313" key="3">
    <source>
        <dbReference type="EMBL" id="PXF41465.1"/>
    </source>
</evidence>